<sequence length="71" mass="7777">MWLRGGPTSNHYVDITDVLELKIAAILAHHSQVGHRQDFAAVLRARLAAIGYEAGLADGRSAESFFLVRTD</sequence>
<dbReference type="SUPFAM" id="SSF102588">
    <property type="entry name" value="LmbE-like"/>
    <property type="match status" value="1"/>
</dbReference>
<dbReference type="EMBL" id="JAVREH010000006">
    <property type="protein sequence ID" value="MDT0261038.1"/>
    <property type="molecule type" value="Genomic_DNA"/>
</dbReference>
<proteinExistence type="predicted"/>
<keyword evidence="2" id="KW-1185">Reference proteome</keyword>
<reference evidence="2" key="1">
    <citation type="submission" date="2023-07" db="EMBL/GenBank/DDBJ databases">
        <title>30 novel species of actinomycetes from the DSMZ collection.</title>
        <authorList>
            <person name="Nouioui I."/>
        </authorList>
    </citation>
    <scope>NUCLEOTIDE SEQUENCE [LARGE SCALE GENOMIC DNA]</scope>
    <source>
        <strain evidence="2">DSM 44399</strain>
    </source>
</reference>
<protein>
    <submittedName>
        <fullName evidence="1">Uncharacterized protein</fullName>
    </submittedName>
</protein>
<dbReference type="InterPro" id="IPR024078">
    <property type="entry name" value="LmbE-like_dom_sf"/>
</dbReference>
<organism evidence="1 2">
    <name type="scientific">Jatrophihabitans lederbergiae</name>
    <dbReference type="NCBI Taxonomy" id="3075547"/>
    <lineage>
        <taxon>Bacteria</taxon>
        <taxon>Bacillati</taxon>
        <taxon>Actinomycetota</taxon>
        <taxon>Actinomycetes</taxon>
        <taxon>Jatrophihabitantales</taxon>
        <taxon>Jatrophihabitantaceae</taxon>
        <taxon>Jatrophihabitans</taxon>
    </lineage>
</organism>
<comment type="caution">
    <text evidence="1">The sequence shown here is derived from an EMBL/GenBank/DDBJ whole genome shotgun (WGS) entry which is preliminary data.</text>
</comment>
<gene>
    <name evidence="1" type="ORF">RM423_06475</name>
</gene>
<accession>A0ABU2J9S4</accession>
<evidence type="ECO:0000313" key="2">
    <source>
        <dbReference type="Proteomes" id="UP001183176"/>
    </source>
</evidence>
<evidence type="ECO:0000313" key="1">
    <source>
        <dbReference type="EMBL" id="MDT0261038.1"/>
    </source>
</evidence>
<dbReference type="Proteomes" id="UP001183176">
    <property type="component" value="Unassembled WGS sequence"/>
</dbReference>
<dbReference type="Gene3D" id="3.40.50.10320">
    <property type="entry name" value="LmbE-like"/>
    <property type="match status" value="1"/>
</dbReference>
<name>A0ABU2J9S4_9ACTN</name>